<feature type="compositionally biased region" description="Polar residues" evidence="5">
    <location>
        <begin position="122"/>
        <end position="138"/>
    </location>
</feature>
<reference evidence="8" key="1">
    <citation type="submission" date="2025-08" db="UniProtKB">
        <authorList>
            <consortium name="RefSeq"/>
        </authorList>
    </citation>
    <scope>IDENTIFICATION</scope>
    <source>
        <tissue evidence="8">Testes</tissue>
    </source>
</reference>
<evidence type="ECO:0000256" key="5">
    <source>
        <dbReference type="SAM" id="MobiDB-lite"/>
    </source>
</evidence>
<evidence type="ECO:0000313" key="8">
    <source>
        <dbReference type="RefSeq" id="XP_006819553.1"/>
    </source>
</evidence>
<dbReference type="Pfam" id="PF15376">
    <property type="entry name" value="DUF4603"/>
    <property type="match status" value="1"/>
</dbReference>
<name>A0ABM0MHR2_SACKO</name>
<feature type="region of interest" description="Disordered" evidence="5">
    <location>
        <begin position="842"/>
        <end position="867"/>
    </location>
</feature>
<keyword evidence="1 4" id="KW-0479">Metal-binding</keyword>
<feature type="domain" description="C3H1-type" evidence="6">
    <location>
        <begin position="1167"/>
        <end position="1194"/>
    </location>
</feature>
<dbReference type="InterPro" id="IPR000571">
    <property type="entry name" value="Znf_CCCH"/>
</dbReference>
<keyword evidence="3 4" id="KW-0862">Zinc</keyword>
<evidence type="ECO:0000256" key="2">
    <source>
        <dbReference type="ARBA" id="ARBA00022771"/>
    </source>
</evidence>
<evidence type="ECO:0000256" key="1">
    <source>
        <dbReference type="ARBA" id="ARBA00022723"/>
    </source>
</evidence>
<feature type="compositionally biased region" description="Basic residues" evidence="5">
    <location>
        <begin position="1272"/>
        <end position="1286"/>
    </location>
</feature>
<proteinExistence type="predicted"/>
<dbReference type="PANTHER" id="PTHR17611:SF3">
    <property type="entry name" value="DNA SEGMENT, CHR 5, ERATO DOI 579, EXPRESSED"/>
    <property type="match status" value="1"/>
</dbReference>
<keyword evidence="2 4" id="KW-0863">Zinc-finger</keyword>
<evidence type="ECO:0000313" key="7">
    <source>
        <dbReference type="Proteomes" id="UP000694865"/>
    </source>
</evidence>
<gene>
    <name evidence="8" type="primary">LOC102808348</name>
</gene>
<dbReference type="Gene3D" id="4.10.1000.10">
    <property type="entry name" value="Zinc finger, CCCH-type"/>
    <property type="match status" value="1"/>
</dbReference>
<keyword evidence="7" id="KW-1185">Reference proteome</keyword>
<dbReference type="SMART" id="SM00356">
    <property type="entry name" value="ZnF_C3H1"/>
    <property type="match status" value="2"/>
</dbReference>
<dbReference type="PANTHER" id="PTHR17611">
    <property type="entry name" value="DNA SEGMENT, CHR 5, ERATO DOI 579, EXPRESSED"/>
    <property type="match status" value="1"/>
</dbReference>
<feature type="region of interest" description="Disordered" evidence="5">
    <location>
        <begin position="122"/>
        <end position="146"/>
    </location>
</feature>
<feature type="region of interest" description="Disordered" evidence="5">
    <location>
        <begin position="1221"/>
        <end position="1286"/>
    </location>
</feature>
<protein>
    <submittedName>
        <fullName evidence="8">Uncharacterized protein LOC102808348</fullName>
    </submittedName>
</protein>
<evidence type="ECO:0000256" key="4">
    <source>
        <dbReference type="PROSITE-ProRule" id="PRU00723"/>
    </source>
</evidence>
<evidence type="ECO:0000259" key="6">
    <source>
        <dbReference type="PROSITE" id="PS50103"/>
    </source>
</evidence>
<feature type="compositionally biased region" description="Polar residues" evidence="5">
    <location>
        <begin position="845"/>
        <end position="867"/>
    </location>
</feature>
<dbReference type="InterPro" id="IPR027871">
    <property type="entry name" value="DUF4603"/>
</dbReference>
<feature type="domain" description="C3H1-type" evidence="6">
    <location>
        <begin position="1148"/>
        <end position="1166"/>
    </location>
</feature>
<sequence>MALYTLPSLQSWLGHELEVRGIDAMIYTRYILSILQQDNLDVERELLQSPGENTLQRPGKDICKSGKGKNVKRPKSLDVEDFKKSTAVKCLQSVVEQECDIENLVEELCVRLKSLHAEQSAGVSLVSSPRGLQSSDSGSEYPESDPEKYYEAFPALSDKTNLLPPDPKPRNSWASKVLSCKGKHDAEGNTCKADKRNTHSCSRKTKSASTSRNSTTPTKYYMKHQRKYSLPENGMKLRKSTFFCPVECKNCENGTEIAANSEESSKKNSTCHEVNAESARNETLCDLLASSAKEDWKWYTDPMADFFVPSTEKSKLETLYKPSDKDESPQVDESNQTVFMESLHPEAIAMETEDDTRMIRLNKQTAMESESKACQKLIKDTLDELTNDGEDDVCCTASELTKTDETYLKTEDLFLGCTECLKMTKSDKQLEEHGCASVVVENNNDKEKESLTVEDLFGAFNLAAIWDRSRDEVVTPSWELKVDTDIQSVEQDITAGDMAETTNEVKEMSQVPGKQFFLTQSTLDPDNLINPGLQTAWSHHTTPYTSPNMDLNKQQECTNVCENQTHPWNLHHSTVLPEETENNNFDLWDVNSALWSTYDLELSPIQSPMFVDYNLRASGIQSEFPSKETSFIPGGVYGDIEIKTGDCTKTDTNISPQDLWESDPIGQQYPPFSSRNSSRFSFAQADHDKNSKTYNFNQRTTSRFRFAQESMSQNGKTYSSSLPISDTFMNALKDKETQYNLQSTAEGVKYSQQEILSDEFVPDSNEHRHRTTTFTYHKGAFTKIIPQTKAETSETGSSWSGPVRRVQEYGPFQLSDTSQSFSKQMVAWENLLISPKTHFKPIKESLSSDSPGEGYSSENSQRSSVKNNETNILDLHLENDDIYNGLGGRFAHSAPDCGGSNKSDHRIKFFLSQYAHRWSIGSDDAEIANYTAPKLNQTQDIAMLWPTNTKGFMKKQIKETMKESKETYMEEGQPHSTNDLSNDFMRKQIKETMKESKETYMEEGQPHSTNDLSNDFMKKQVTETMKEPTEVYMEGKQLHSTDDVLKLDNFLRSDSLKMSKEIIPNQQGLSSSQSQVVDKQCMIPDVYIPWTSISGDSEDHIFPFEGDVPLDTCHMPYSSDLEKEWLRYTQPDTLSRKKQSVKRGWKKPCTFYLEGSCHRADCKFAHDLSNITCRFWEEGSCFKGKDCPFLHGYPSEPDTASRRQDTASKSNAFSFDVQHFPELPKSTNDKGSSSNDSTPPGTLHRSTIFKADINKKTSKSLSKKLSVQPVVSKHKKSLPINIKYKK</sequence>
<dbReference type="GeneID" id="102808348"/>
<dbReference type="Proteomes" id="UP000694865">
    <property type="component" value="Unplaced"/>
</dbReference>
<organism evidence="7 8">
    <name type="scientific">Saccoglossus kowalevskii</name>
    <name type="common">Acorn worm</name>
    <dbReference type="NCBI Taxonomy" id="10224"/>
    <lineage>
        <taxon>Eukaryota</taxon>
        <taxon>Metazoa</taxon>
        <taxon>Hemichordata</taxon>
        <taxon>Enteropneusta</taxon>
        <taxon>Harrimaniidae</taxon>
        <taxon>Saccoglossus</taxon>
    </lineage>
</organism>
<dbReference type="SUPFAM" id="SSF90229">
    <property type="entry name" value="CCCH zinc finger"/>
    <property type="match status" value="1"/>
</dbReference>
<dbReference type="Pfam" id="PF14608">
    <property type="entry name" value="zf-CCCH_2"/>
    <property type="match status" value="2"/>
</dbReference>
<feature type="zinc finger region" description="C3H1-type" evidence="4">
    <location>
        <begin position="1167"/>
        <end position="1194"/>
    </location>
</feature>
<dbReference type="RefSeq" id="XP_006819553.1">
    <property type="nucleotide sequence ID" value="XM_006819490.1"/>
</dbReference>
<accession>A0ABM0MHR2</accession>
<dbReference type="InterPro" id="IPR036855">
    <property type="entry name" value="Znf_CCCH_sf"/>
</dbReference>
<feature type="compositionally biased region" description="Polar residues" evidence="5">
    <location>
        <begin position="1225"/>
        <end position="1240"/>
    </location>
</feature>
<dbReference type="PROSITE" id="PS50103">
    <property type="entry name" value="ZF_C3H1"/>
    <property type="match status" value="2"/>
</dbReference>
<feature type="zinc finger region" description="C3H1-type" evidence="4">
    <location>
        <begin position="1148"/>
        <end position="1166"/>
    </location>
</feature>
<evidence type="ECO:0000256" key="3">
    <source>
        <dbReference type="ARBA" id="ARBA00022833"/>
    </source>
</evidence>